<sequence>MTTLCTLFSAAPERSRDDGPASPVLFGSLPDLLLHKFDWLTGAWDTSSDVARPEVAAGVEASNTFRAVFTDMVVQHDENHGTKGIGVADRFKTCTK</sequence>
<dbReference type="EMBL" id="JBGNUJ010000011">
    <property type="protein sequence ID" value="KAL3953956.1"/>
    <property type="molecule type" value="Genomic_DNA"/>
</dbReference>
<proteinExistence type="predicted"/>
<dbReference type="Proteomes" id="UP001638806">
    <property type="component" value="Unassembled WGS sequence"/>
</dbReference>
<protein>
    <submittedName>
        <fullName evidence="1">Uncharacterized protein</fullName>
    </submittedName>
</protein>
<keyword evidence="2" id="KW-1185">Reference proteome</keyword>
<evidence type="ECO:0000313" key="1">
    <source>
        <dbReference type="EMBL" id="KAL3953956.1"/>
    </source>
</evidence>
<reference evidence="1" key="1">
    <citation type="submission" date="2024-12" db="EMBL/GenBank/DDBJ databases">
        <title>Comparative genomics and development of molecular markers within Purpureocillium lilacinum and among Purpureocillium species.</title>
        <authorList>
            <person name="Yeh Z.-Y."/>
            <person name="Ni N.-T."/>
            <person name="Lo P.-H."/>
            <person name="Mushyakhwo K."/>
            <person name="Lin C.-F."/>
            <person name="Nai Y.-S."/>
        </authorList>
    </citation>
    <scope>NUCLEOTIDE SEQUENCE</scope>
    <source>
        <strain evidence="1">NCHU-NPUST-175</strain>
    </source>
</reference>
<accession>A0ACC4DC75</accession>
<comment type="caution">
    <text evidence="1">The sequence shown here is derived from an EMBL/GenBank/DDBJ whole genome shotgun (WGS) entry which is preliminary data.</text>
</comment>
<name>A0ACC4DC75_PURLI</name>
<evidence type="ECO:0000313" key="2">
    <source>
        <dbReference type="Proteomes" id="UP001638806"/>
    </source>
</evidence>
<organism evidence="1 2">
    <name type="scientific">Purpureocillium lilacinum</name>
    <name type="common">Paecilomyces lilacinus</name>
    <dbReference type="NCBI Taxonomy" id="33203"/>
    <lineage>
        <taxon>Eukaryota</taxon>
        <taxon>Fungi</taxon>
        <taxon>Dikarya</taxon>
        <taxon>Ascomycota</taxon>
        <taxon>Pezizomycotina</taxon>
        <taxon>Sordariomycetes</taxon>
        <taxon>Hypocreomycetidae</taxon>
        <taxon>Hypocreales</taxon>
        <taxon>Ophiocordycipitaceae</taxon>
        <taxon>Purpureocillium</taxon>
    </lineage>
</organism>
<gene>
    <name evidence="1" type="ORF">ACCO45_011912</name>
</gene>